<evidence type="ECO:0000313" key="6">
    <source>
        <dbReference type="EMBL" id="OAH55933.1"/>
    </source>
</evidence>
<evidence type="ECO:0000313" key="9">
    <source>
        <dbReference type="Proteomes" id="UP000077271"/>
    </source>
</evidence>
<keyword evidence="3 5" id="KW-0159">Chromosome partition</keyword>
<dbReference type="OrthoDB" id="9806226at2"/>
<dbReference type="Proteomes" id="UP000077271">
    <property type="component" value="Unassembled WGS sequence"/>
</dbReference>
<dbReference type="InterPro" id="IPR005234">
    <property type="entry name" value="ScpB_csome_segregation"/>
</dbReference>
<comment type="caution">
    <text evidence="7">The sequence shown here is derived from an EMBL/GenBank/DDBJ whole genome shotgun (WGS) entry which is preliminary data.</text>
</comment>
<dbReference type="NCBIfam" id="TIGR00281">
    <property type="entry name" value="SMC-Scp complex subunit ScpB"/>
    <property type="match status" value="1"/>
</dbReference>
<dbReference type="GO" id="GO:0051301">
    <property type="term" value="P:cell division"/>
    <property type="evidence" value="ECO:0007669"/>
    <property type="project" value="UniProtKB-KW"/>
</dbReference>
<dbReference type="EMBL" id="LQWZ01000023">
    <property type="protein sequence ID" value="OAH55933.1"/>
    <property type="molecule type" value="Genomic_DNA"/>
</dbReference>
<dbReference type="InterPro" id="IPR036388">
    <property type="entry name" value="WH-like_DNA-bd_sf"/>
</dbReference>
<evidence type="ECO:0000256" key="2">
    <source>
        <dbReference type="ARBA" id="ARBA00022618"/>
    </source>
</evidence>
<evidence type="ECO:0000256" key="4">
    <source>
        <dbReference type="ARBA" id="ARBA00023306"/>
    </source>
</evidence>
<dbReference type="Proteomes" id="UP000076935">
    <property type="component" value="Unassembled WGS sequence"/>
</dbReference>
<dbReference type="Gene3D" id="1.10.10.10">
    <property type="entry name" value="Winged helix-like DNA-binding domain superfamily/Winged helix DNA-binding domain"/>
    <property type="match status" value="2"/>
</dbReference>
<dbReference type="GO" id="GO:0051304">
    <property type="term" value="P:chromosome separation"/>
    <property type="evidence" value="ECO:0007669"/>
    <property type="project" value="InterPro"/>
</dbReference>
<dbReference type="HAMAP" id="MF_01804">
    <property type="entry name" value="ScpB"/>
    <property type="match status" value="1"/>
</dbReference>
<evidence type="ECO:0000313" key="8">
    <source>
        <dbReference type="Proteomes" id="UP000076935"/>
    </source>
</evidence>
<dbReference type="PANTHER" id="PTHR34298:SF2">
    <property type="entry name" value="SEGREGATION AND CONDENSATION PROTEIN B"/>
    <property type="match status" value="1"/>
</dbReference>
<keyword evidence="8" id="KW-1185">Reference proteome</keyword>
<dbReference type="PIRSF" id="PIRSF019345">
    <property type="entry name" value="ScpB"/>
    <property type="match status" value="1"/>
</dbReference>
<dbReference type="InterPro" id="IPR036390">
    <property type="entry name" value="WH_DNA-bd_sf"/>
</dbReference>
<keyword evidence="2 5" id="KW-0132">Cell division</keyword>
<evidence type="ECO:0000256" key="5">
    <source>
        <dbReference type="HAMAP-Rule" id="MF_01804"/>
    </source>
</evidence>
<dbReference type="AlphaFoldDB" id="A0A177KXR9"/>
<dbReference type="STRING" id="29332.AWH48_04450"/>
<dbReference type="GO" id="GO:0006260">
    <property type="term" value="P:DNA replication"/>
    <property type="evidence" value="ECO:0007669"/>
    <property type="project" value="UniProtKB-UniRule"/>
</dbReference>
<proteinExistence type="inferred from homology"/>
<comment type="subunit">
    <text evidence="5">Homodimer. Homodimerization may be required to stabilize the binding of ScpA to the Smc head domains. Component of a cohesin-like complex composed of ScpA, ScpB and the Smc homodimer, in which ScpA and ScpB bind to the head domain of Smc. The presence of the three proteins is required for the association of the complex with DNA.</text>
</comment>
<dbReference type="RefSeq" id="WP_018393827.1">
    <property type="nucleotide sequence ID" value="NZ_JBCNAN010000021.1"/>
</dbReference>
<evidence type="ECO:0000256" key="1">
    <source>
        <dbReference type="ARBA" id="ARBA00022490"/>
    </source>
</evidence>
<gene>
    <name evidence="5" type="primary">scpB</name>
    <name evidence="6" type="ORF">AWH48_04450</name>
    <name evidence="7" type="ORF">AWH49_05740</name>
</gene>
<evidence type="ECO:0000256" key="3">
    <source>
        <dbReference type="ARBA" id="ARBA00022829"/>
    </source>
</evidence>
<keyword evidence="4 5" id="KW-0131">Cell cycle</keyword>
<name>A0A177KXR9_9BACI</name>
<protein>
    <recommendedName>
        <fullName evidence="5">Segregation and condensation protein B</fullName>
    </recommendedName>
</protein>
<evidence type="ECO:0000313" key="7">
    <source>
        <dbReference type="EMBL" id="OAH58189.1"/>
    </source>
</evidence>
<dbReference type="GO" id="GO:0005737">
    <property type="term" value="C:cytoplasm"/>
    <property type="evidence" value="ECO:0007669"/>
    <property type="project" value="UniProtKB-SubCell"/>
</dbReference>
<comment type="subcellular location">
    <subcellularLocation>
        <location evidence="5">Cytoplasm</location>
    </subcellularLocation>
    <text evidence="5">Associated with two foci at the outer edges of the nucleoid region in young cells, and at four foci within both cell halves in older cells.</text>
</comment>
<accession>A0A177KXR9</accession>
<comment type="similarity">
    <text evidence="5">Belongs to the ScpB family.</text>
</comment>
<dbReference type="SUPFAM" id="SSF46785">
    <property type="entry name" value="Winged helix' DNA-binding domain"/>
    <property type="match status" value="2"/>
</dbReference>
<keyword evidence="1 5" id="KW-0963">Cytoplasm</keyword>
<comment type="function">
    <text evidence="5">Participates in chromosomal partition during cell division. May act via the formation of a condensin-like complex containing Smc and ScpA that pull DNA away from mid-cell into both cell halves.</text>
</comment>
<sequence>MTNESIIESLLFAAGDEGLSAEQMADVLDVDVQTVQHVIERMAEAFLHDDMRGVTITTYGEEYRLMTKKENAPFIQALAEKPSPKTLSQAALETLAIIAYNQPVTRIEVEDIRGVKTERPIATLAARGLIEEAGRAEGAGRPILYKTTTEFLDAFQLKNLDELPPLSEGEVQVQQEADLFFGRFEEAMGETTEE</sequence>
<dbReference type="PANTHER" id="PTHR34298">
    <property type="entry name" value="SEGREGATION AND CONDENSATION PROTEIN B"/>
    <property type="match status" value="1"/>
</dbReference>
<dbReference type="EMBL" id="LQWY01000073">
    <property type="protein sequence ID" value="OAH58189.1"/>
    <property type="molecule type" value="Genomic_DNA"/>
</dbReference>
<dbReference type="Pfam" id="PF04079">
    <property type="entry name" value="SMC_ScpB"/>
    <property type="match status" value="1"/>
</dbReference>
<reference evidence="8 9" key="1">
    <citation type="submission" date="2016-01" db="EMBL/GenBank/DDBJ databases">
        <title>Investigation of taxonomic status of Bacillus aminovorans.</title>
        <authorList>
            <person name="Verma A."/>
            <person name="Pal Y."/>
            <person name="Krishnamurthi S."/>
        </authorList>
    </citation>
    <scope>NUCLEOTIDE SEQUENCE [LARGE SCALE GENOMIC DNA]</scope>
    <source>
        <strain evidence="7 8">DSM 1314</strain>
        <strain evidence="6 9">DSM 4337</strain>
    </source>
</reference>
<organism evidence="7 8">
    <name type="scientific">Domibacillus aminovorans</name>
    <dbReference type="NCBI Taxonomy" id="29332"/>
    <lineage>
        <taxon>Bacteria</taxon>
        <taxon>Bacillati</taxon>
        <taxon>Bacillota</taxon>
        <taxon>Bacilli</taxon>
        <taxon>Bacillales</taxon>
        <taxon>Bacillaceae</taxon>
        <taxon>Domibacillus</taxon>
    </lineage>
</organism>